<evidence type="ECO:0000313" key="3">
    <source>
        <dbReference type="EMBL" id="MDQ0204245.1"/>
    </source>
</evidence>
<dbReference type="PANTHER" id="PTHR30388:SF6">
    <property type="entry name" value="XANTHINE DEHYDROGENASE SUBUNIT A-RELATED"/>
    <property type="match status" value="1"/>
</dbReference>
<feature type="domain" description="XdhC- CoxI" evidence="1">
    <location>
        <begin position="244"/>
        <end position="306"/>
    </location>
</feature>
<evidence type="ECO:0000259" key="1">
    <source>
        <dbReference type="Pfam" id="PF02625"/>
    </source>
</evidence>
<dbReference type="InterPro" id="IPR052698">
    <property type="entry name" value="MoCofactor_Util/Proc"/>
</dbReference>
<gene>
    <name evidence="3" type="ORF">J2S01_001973</name>
</gene>
<evidence type="ECO:0000313" key="4">
    <source>
        <dbReference type="Proteomes" id="UP001239167"/>
    </source>
</evidence>
<sequence>MKAIYEEILALYKKKKIFYTMTSLSTQIGEKKLIGREQLKKMELKAGKKKLPFVFTEAEEKYFIESINDIPIIVIAGGGHVSCAIARLAEFLEFDTAVIDDRAEFVTQERFPHAKRYVEDVEAALQRDFGDNAYYVIVTKGHRDDFRALSAVLAKKYYRYAGMIGSRQKVGITMHKLEQEGYSKEVLAQVHAPIGVPIGAITPEEIAVSILAEIIEVKSAFIGDRSQNNVFAAMEKISAGQLKQNAALATIIDKHGSSPRGAGSKMLVTESGEVFGSIGGGAVEFAAQKKCAEIAVSKQAAVIEYDLGLQNTSDLGMICGGHVKVLFEAVC</sequence>
<accession>A0ABT9Y8S9</accession>
<dbReference type="Proteomes" id="UP001239167">
    <property type="component" value="Unassembled WGS sequence"/>
</dbReference>
<keyword evidence="4" id="KW-1185">Reference proteome</keyword>
<feature type="domain" description="XdhC Rossmann" evidence="2">
    <location>
        <begin position="73"/>
        <end position="214"/>
    </location>
</feature>
<protein>
    <submittedName>
        <fullName evidence="3">Xanthine dehydrogenase accessory factor</fullName>
    </submittedName>
</protein>
<dbReference type="PANTHER" id="PTHR30388">
    <property type="entry name" value="ALDEHYDE OXIDOREDUCTASE MOLYBDENUM COFACTOR ASSEMBLY PROTEIN"/>
    <property type="match status" value="1"/>
</dbReference>
<name>A0ABT9Y8S9_9FIRM</name>
<dbReference type="InterPro" id="IPR027051">
    <property type="entry name" value="XdhC_Rossmann_dom"/>
</dbReference>
<comment type="caution">
    <text evidence="3">The sequence shown here is derived from an EMBL/GenBank/DDBJ whole genome shotgun (WGS) entry which is preliminary data.</text>
</comment>
<proteinExistence type="predicted"/>
<dbReference type="Pfam" id="PF02625">
    <property type="entry name" value="XdhC_CoxI"/>
    <property type="match status" value="1"/>
</dbReference>
<dbReference type="EMBL" id="JAUSUE010000014">
    <property type="protein sequence ID" value="MDQ0204245.1"/>
    <property type="molecule type" value="Genomic_DNA"/>
</dbReference>
<dbReference type="Pfam" id="PF13478">
    <property type="entry name" value="XdhC_C"/>
    <property type="match status" value="1"/>
</dbReference>
<evidence type="ECO:0000259" key="2">
    <source>
        <dbReference type="Pfam" id="PF13478"/>
    </source>
</evidence>
<dbReference type="Gene3D" id="3.40.50.720">
    <property type="entry name" value="NAD(P)-binding Rossmann-like Domain"/>
    <property type="match status" value="1"/>
</dbReference>
<reference evidence="3 4" key="1">
    <citation type="submission" date="2023-07" db="EMBL/GenBank/DDBJ databases">
        <title>Genomic Encyclopedia of Type Strains, Phase IV (KMG-IV): sequencing the most valuable type-strain genomes for metagenomic binning, comparative biology and taxonomic classification.</title>
        <authorList>
            <person name="Goeker M."/>
        </authorList>
    </citation>
    <scope>NUCLEOTIDE SEQUENCE [LARGE SCALE GENOMIC DNA]</scope>
    <source>
        <strain evidence="3 4">DSM 16980</strain>
    </source>
</reference>
<dbReference type="RefSeq" id="WP_307224484.1">
    <property type="nucleotide sequence ID" value="NZ_CP116940.1"/>
</dbReference>
<dbReference type="InterPro" id="IPR003777">
    <property type="entry name" value="XdhC_CoxI"/>
</dbReference>
<organism evidence="3 4">
    <name type="scientific">Pectinatus haikarae</name>
    <dbReference type="NCBI Taxonomy" id="349096"/>
    <lineage>
        <taxon>Bacteria</taxon>
        <taxon>Bacillati</taxon>
        <taxon>Bacillota</taxon>
        <taxon>Negativicutes</taxon>
        <taxon>Selenomonadales</taxon>
        <taxon>Selenomonadaceae</taxon>
        <taxon>Pectinatus</taxon>
    </lineage>
</organism>